<organism evidence="1 2">
    <name type="scientific">Pistacia integerrima</name>
    <dbReference type="NCBI Taxonomy" id="434235"/>
    <lineage>
        <taxon>Eukaryota</taxon>
        <taxon>Viridiplantae</taxon>
        <taxon>Streptophyta</taxon>
        <taxon>Embryophyta</taxon>
        <taxon>Tracheophyta</taxon>
        <taxon>Spermatophyta</taxon>
        <taxon>Magnoliopsida</taxon>
        <taxon>eudicotyledons</taxon>
        <taxon>Gunneridae</taxon>
        <taxon>Pentapetalae</taxon>
        <taxon>rosids</taxon>
        <taxon>malvids</taxon>
        <taxon>Sapindales</taxon>
        <taxon>Anacardiaceae</taxon>
        <taxon>Pistacia</taxon>
    </lineage>
</organism>
<dbReference type="EMBL" id="CM047747">
    <property type="protein sequence ID" value="KAJ0016506.1"/>
    <property type="molecule type" value="Genomic_DNA"/>
</dbReference>
<reference evidence="2" key="1">
    <citation type="journal article" date="2023" name="G3 (Bethesda)">
        <title>Genome assembly and association tests identify interacting loci associated with vigor, precocity, and sex in interspecific pistachio rootstocks.</title>
        <authorList>
            <person name="Palmer W."/>
            <person name="Jacygrad E."/>
            <person name="Sagayaradj S."/>
            <person name="Cavanaugh K."/>
            <person name="Han R."/>
            <person name="Bertier L."/>
            <person name="Beede B."/>
            <person name="Kafkas S."/>
            <person name="Golino D."/>
            <person name="Preece J."/>
            <person name="Michelmore R."/>
        </authorList>
    </citation>
    <scope>NUCLEOTIDE SEQUENCE [LARGE SCALE GENOMIC DNA]</scope>
</reference>
<comment type="caution">
    <text evidence="1">The sequence shown here is derived from an EMBL/GenBank/DDBJ whole genome shotgun (WGS) entry which is preliminary data.</text>
</comment>
<gene>
    <name evidence="1" type="ORF">Pint_09875</name>
</gene>
<accession>A0ACC0XFT7</accession>
<name>A0ACC0XFT7_9ROSI</name>
<protein>
    <submittedName>
        <fullName evidence="1">Uncharacterized protein</fullName>
    </submittedName>
</protein>
<keyword evidence="2" id="KW-1185">Reference proteome</keyword>
<evidence type="ECO:0000313" key="2">
    <source>
        <dbReference type="Proteomes" id="UP001163603"/>
    </source>
</evidence>
<dbReference type="Proteomes" id="UP001163603">
    <property type="component" value="Chromosome 12"/>
</dbReference>
<evidence type="ECO:0000313" key="1">
    <source>
        <dbReference type="EMBL" id="KAJ0016506.1"/>
    </source>
</evidence>
<proteinExistence type="predicted"/>
<sequence length="69" mass="7482">MNTEKNGWGENLEVEMREIIGVLKTKDTEDYMRLGNLALKINKILAISRPLLIGIAAVGSAFVGSPHGS</sequence>